<evidence type="ECO:0000313" key="8">
    <source>
        <dbReference type="Proteomes" id="UP000326924"/>
    </source>
</evidence>
<dbReference type="OrthoDB" id="2155291at2759"/>
<dbReference type="InterPro" id="IPR036388">
    <property type="entry name" value="WH-like_DNA-bd_sf"/>
</dbReference>
<proteinExistence type="predicted"/>
<dbReference type="Gene3D" id="1.20.1270.60">
    <property type="entry name" value="Arfaptin homology (AH) domain/BAR domain"/>
    <property type="match status" value="2"/>
</dbReference>
<dbReference type="GO" id="GO:0005886">
    <property type="term" value="C:plasma membrane"/>
    <property type="evidence" value="ECO:0007669"/>
    <property type="project" value="TreeGrafter"/>
</dbReference>
<dbReference type="InParanoid" id="A0A5J5ESP5"/>
<feature type="region of interest" description="Disordered" evidence="3">
    <location>
        <begin position="785"/>
        <end position="866"/>
    </location>
</feature>
<reference evidence="7 8" key="1">
    <citation type="submission" date="2019-09" db="EMBL/GenBank/DDBJ databases">
        <title>Draft genome of the ectomycorrhizal ascomycete Sphaerosporella brunnea.</title>
        <authorList>
            <consortium name="DOE Joint Genome Institute"/>
            <person name="Benucci G.M."/>
            <person name="Marozzi G."/>
            <person name="Antonielli L."/>
            <person name="Sanchez S."/>
            <person name="Marco P."/>
            <person name="Wang X."/>
            <person name="Falini L.B."/>
            <person name="Barry K."/>
            <person name="Haridas S."/>
            <person name="Lipzen A."/>
            <person name="Labutti K."/>
            <person name="Grigoriev I.V."/>
            <person name="Murat C."/>
            <person name="Martin F."/>
            <person name="Albertini E."/>
            <person name="Donnini D."/>
            <person name="Bonito G."/>
        </authorList>
    </citation>
    <scope>NUCLEOTIDE SEQUENCE [LARGE SCALE GENOMIC DNA]</scope>
    <source>
        <strain evidence="7 8">Sb_GMNB300</strain>
    </source>
</reference>
<feature type="compositionally biased region" description="Low complexity" evidence="3">
    <location>
        <begin position="711"/>
        <end position="722"/>
    </location>
</feature>
<dbReference type="PANTHER" id="PTHR23065">
    <property type="entry name" value="PROLINE-SERINE-THREONINE PHOSPHATASE INTERACTING PROTEIN 1"/>
    <property type="match status" value="1"/>
</dbReference>
<evidence type="ECO:0008006" key="9">
    <source>
        <dbReference type="Google" id="ProtNLM"/>
    </source>
</evidence>
<dbReference type="PROSITE" id="PS50238">
    <property type="entry name" value="RHOGAP"/>
    <property type="match status" value="1"/>
</dbReference>
<evidence type="ECO:0000256" key="2">
    <source>
        <dbReference type="SAM" id="Coils"/>
    </source>
</evidence>
<accession>A0A5J5ESP5</accession>
<dbReference type="PROSITE" id="PS51741">
    <property type="entry name" value="F_BAR"/>
    <property type="match status" value="1"/>
</dbReference>
<sequence length="890" mass="98482">MPGFADSFWSGDYAGGLGVLFGKLQQGIIENQQVLIIARLRADAEELYGTKLCAIPGASDKSGGFSKDDGATTRQAFEGWKTEMEEAGQAHRKVAQNIRDLVITPFSNWCEDHADRVNNSHDELRELIRQYDKQLEQVRKLRSSYFNQCRRVEDMEEETKFIAVPAPVASDTPTSTTKITPVIKVASDLEKEDEELDPLEIGDEYLQPSQVKKKLSDMLDEIPLGEVKVAILGTYQNVATGEVLVNWIMKNWGATSVSYAERIGQDLVGNGFLRLVGNVGNTFANSSKMNYQFRPKAFQWAGVSPKPVNKLLPRTPTIHMNGNSDEAPSSPTMAYVGDYLGNLLSNQHPGETPSDKLRREAKEADARYKAGVRQLDLMRCHLEEQMIEHLKFMEKCELDRVKAIKAVILDFSGAISNVIPTLQKTLTQIETHQESILPATDLRYLIENYRTGSFVPKVVTYESYYNSPDEQTFGIDLEARARADRKRVPVVITSILTYLDHHYPDLEGDEARRGIWLVDVPLAATHHLRNAINNGKAPEKEILAKYEIPIVASVLKLYLLELPDSIVSSQKYEIIKTVYTTHGAEGKEEDRLTVIQSTLGTLPLTNIATLDAITTHFTRLIELTSADETFVQALAQSLTKCILRPRVESSLTQDERHTYRLVRDLFAYKDQIFGALKKASSVSGTRPRAVSTDESQRRAHVEARNRAVITSAKSRSSSPAAPMNRHGRGTSGTSDAAVTRFPINTSPTSGSPRSSRGFKQRDSLEVPGAEPPAINTASLDERLEQLSSADTSPPTSASAAVPEQVFSSGLEKKNSLSRTSHAGGSSRFPRRNANLVRGMGKRDSMASNASADGDEQAFVTRRESTEGVGVTLVDKPVEYGVTLVDKPMDY</sequence>
<comment type="caution">
    <text evidence="7">The sequence shown here is derived from an EMBL/GenBank/DDBJ whole genome shotgun (WGS) entry which is preliminary data.</text>
</comment>
<dbReference type="PANTHER" id="PTHR23065:SF17">
    <property type="entry name" value="RHO-GTPASE-ACTIVATING PROTEIN RGD2"/>
    <property type="match status" value="1"/>
</dbReference>
<evidence type="ECO:0000259" key="4">
    <source>
        <dbReference type="PROSITE" id="PS50186"/>
    </source>
</evidence>
<dbReference type="Proteomes" id="UP000326924">
    <property type="component" value="Unassembled WGS sequence"/>
</dbReference>
<dbReference type="PROSITE" id="PS50186">
    <property type="entry name" value="DEP"/>
    <property type="match status" value="1"/>
</dbReference>
<dbReference type="FunFam" id="1.10.555.10:FF:000044">
    <property type="entry name" value="Rho-gtpase-activating protein 8"/>
    <property type="match status" value="1"/>
</dbReference>
<organism evidence="7 8">
    <name type="scientific">Sphaerosporella brunnea</name>
    <dbReference type="NCBI Taxonomy" id="1250544"/>
    <lineage>
        <taxon>Eukaryota</taxon>
        <taxon>Fungi</taxon>
        <taxon>Dikarya</taxon>
        <taxon>Ascomycota</taxon>
        <taxon>Pezizomycotina</taxon>
        <taxon>Pezizomycetes</taxon>
        <taxon>Pezizales</taxon>
        <taxon>Pyronemataceae</taxon>
        <taxon>Sphaerosporella</taxon>
    </lineage>
</organism>
<dbReference type="EMBL" id="VXIS01000140">
    <property type="protein sequence ID" value="KAA8901875.1"/>
    <property type="molecule type" value="Genomic_DNA"/>
</dbReference>
<dbReference type="InterPro" id="IPR031160">
    <property type="entry name" value="F_BAR_dom"/>
</dbReference>
<dbReference type="CDD" id="cd04399">
    <property type="entry name" value="RhoGAP_fRGD2"/>
    <property type="match status" value="1"/>
</dbReference>
<dbReference type="SMART" id="SM00055">
    <property type="entry name" value="FCH"/>
    <property type="match status" value="1"/>
</dbReference>
<feature type="compositionally biased region" description="Low complexity" evidence="3">
    <location>
        <begin position="745"/>
        <end position="757"/>
    </location>
</feature>
<dbReference type="InterPro" id="IPR000198">
    <property type="entry name" value="RhoGAP_dom"/>
</dbReference>
<dbReference type="InterPro" id="IPR027267">
    <property type="entry name" value="AH/BAR_dom_sf"/>
</dbReference>
<dbReference type="GO" id="GO:0007264">
    <property type="term" value="P:small GTPase-mediated signal transduction"/>
    <property type="evidence" value="ECO:0007669"/>
    <property type="project" value="TreeGrafter"/>
</dbReference>
<evidence type="ECO:0000313" key="7">
    <source>
        <dbReference type="EMBL" id="KAA8901875.1"/>
    </source>
</evidence>
<dbReference type="InterPro" id="IPR008936">
    <property type="entry name" value="Rho_GTPase_activation_prot"/>
</dbReference>
<keyword evidence="1 2" id="KW-0175">Coiled coil</keyword>
<feature type="coiled-coil region" evidence="2">
    <location>
        <begin position="110"/>
        <end position="144"/>
    </location>
</feature>
<evidence type="ECO:0000256" key="1">
    <source>
        <dbReference type="PROSITE-ProRule" id="PRU01077"/>
    </source>
</evidence>
<feature type="compositionally biased region" description="Low complexity" evidence="3">
    <location>
        <begin position="787"/>
        <end position="800"/>
    </location>
</feature>
<dbReference type="Pfam" id="PF00611">
    <property type="entry name" value="FCH"/>
    <property type="match status" value="1"/>
</dbReference>
<dbReference type="AlphaFoldDB" id="A0A5J5ESP5"/>
<name>A0A5J5ESP5_9PEZI</name>
<feature type="compositionally biased region" description="Basic and acidic residues" evidence="3">
    <location>
        <begin position="694"/>
        <end position="705"/>
    </location>
</feature>
<dbReference type="InterPro" id="IPR036390">
    <property type="entry name" value="WH_DNA-bd_sf"/>
</dbReference>
<dbReference type="Gene3D" id="1.10.555.10">
    <property type="entry name" value="Rho GTPase activation protein"/>
    <property type="match status" value="1"/>
</dbReference>
<dbReference type="GO" id="GO:0005737">
    <property type="term" value="C:cytoplasm"/>
    <property type="evidence" value="ECO:0007669"/>
    <property type="project" value="TreeGrafter"/>
</dbReference>
<dbReference type="GO" id="GO:0000935">
    <property type="term" value="C:division septum"/>
    <property type="evidence" value="ECO:0007669"/>
    <property type="project" value="TreeGrafter"/>
</dbReference>
<dbReference type="Pfam" id="PF00610">
    <property type="entry name" value="DEP"/>
    <property type="match status" value="1"/>
</dbReference>
<evidence type="ECO:0000256" key="3">
    <source>
        <dbReference type="SAM" id="MobiDB-lite"/>
    </source>
</evidence>
<feature type="domain" description="Rho-GAP" evidence="5">
    <location>
        <begin position="475"/>
        <end position="673"/>
    </location>
</feature>
<dbReference type="Gene3D" id="1.10.10.10">
    <property type="entry name" value="Winged helix-like DNA-binding domain superfamily/Winged helix DNA-binding domain"/>
    <property type="match status" value="1"/>
</dbReference>
<dbReference type="FunCoup" id="A0A5J5ESP5">
    <property type="interactions" value="49"/>
</dbReference>
<dbReference type="GO" id="GO:0007010">
    <property type="term" value="P:cytoskeleton organization"/>
    <property type="evidence" value="ECO:0007669"/>
    <property type="project" value="TreeGrafter"/>
</dbReference>
<dbReference type="SUPFAM" id="SSF48350">
    <property type="entry name" value="GTPase activation domain, GAP"/>
    <property type="match status" value="1"/>
</dbReference>
<protein>
    <recommendedName>
        <fullName evidence="9">Rho-GTPase-activating protein 8</fullName>
    </recommendedName>
</protein>
<dbReference type="SUPFAM" id="SSF46785">
    <property type="entry name" value="Winged helix' DNA-binding domain"/>
    <property type="match status" value="1"/>
</dbReference>
<feature type="domain" description="F-BAR" evidence="6">
    <location>
        <begin position="2"/>
        <end position="441"/>
    </location>
</feature>
<dbReference type="Pfam" id="PF00620">
    <property type="entry name" value="RhoGAP"/>
    <property type="match status" value="1"/>
</dbReference>
<feature type="domain" description="DEP" evidence="4">
    <location>
        <begin position="234"/>
        <end position="295"/>
    </location>
</feature>
<dbReference type="SMART" id="SM00324">
    <property type="entry name" value="RhoGAP"/>
    <property type="match status" value="1"/>
</dbReference>
<evidence type="ECO:0000259" key="5">
    <source>
        <dbReference type="PROSITE" id="PS50238"/>
    </source>
</evidence>
<keyword evidence="8" id="KW-1185">Reference proteome</keyword>
<dbReference type="InterPro" id="IPR001060">
    <property type="entry name" value="FCH_dom"/>
</dbReference>
<gene>
    <name evidence="7" type="ORF">FN846DRAFT_106230</name>
</gene>
<evidence type="ECO:0000259" key="6">
    <source>
        <dbReference type="PROSITE" id="PS51741"/>
    </source>
</evidence>
<dbReference type="GO" id="GO:0005096">
    <property type="term" value="F:GTPase activator activity"/>
    <property type="evidence" value="ECO:0007669"/>
    <property type="project" value="TreeGrafter"/>
</dbReference>
<dbReference type="InterPro" id="IPR000591">
    <property type="entry name" value="DEP_dom"/>
</dbReference>
<feature type="region of interest" description="Disordered" evidence="3">
    <location>
        <begin position="683"/>
        <end position="773"/>
    </location>
</feature>
<dbReference type="SUPFAM" id="SSF103657">
    <property type="entry name" value="BAR/IMD domain-like"/>
    <property type="match status" value="1"/>
</dbReference>